<accession>A0A1X0WM66</accession>
<evidence type="ECO:0008006" key="3">
    <source>
        <dbReference type="Google" id="ProtNLM"/>
    </source>
</evidence>
<gene>
    <name evidence="1" type="ORF">ATE34_09055</name>
</gene>
<dbReference type="Proteomes" id="UP000192428">
    <property type="component" value="Unassembled WGS sequence"/>
</dbReference>
<evidence type="ECO:0000313" key="2">
    <source>
        <dbReference type="Proteomes" id="UP000192428"/>
    </source>
</evidence>
<name>A0A1X0WM66_STROR</name>
<protein>
    <recommendedName>
        <fullName evidence="3">Phage protein</fullName>
    </recommendedName>
</protein>
<dbReference type="AlphaFoldDB" id="A0A1X0WM66"/>
<sequence length="104" mass="11820">MKLSSDYIVMRDKQSGHFLNELKNNRSSLATKASFVDDIRGALTMPYNSYLEQKTAVKSLAKVHGLEIIRVKATFELTYPNGGDVQKIERQNTKPDLFDLLRSL</sequence>
<reference evidence="1 2" key="1">
    <citation type="journal article" date="2016" name="PLoS ONE">
        <title>Comparative Genomics Analysis of Streptococcus tigurinus Strains Identifies Genetic Elements Specifically and Uniquely Present in Highly Virulent Strains.</title>
        <authorList>
            <person name="Diene S.M."/>
            <person name="Francois P."/>
            <person name="Zbinden A."/>
            <person name="Entenza J.M."/>
            <person name="Resch G."/>
        </authorList>
    </citation>
    <scope>NUCLEOTIDE SEQUENCE [LARGE SCALE GENOMIC DNA]</scope>
    <source>
        <strain evidence="1 2">AZ_8</strain>
    </source>
</reference>
<evidence type="ECO:0000313" key="1">
    <source>
        <dbReference type="EMBL" id="ORJ27848.1"/>
    </source>
</evidence>
<comment type="caution">
    <text evidence="1">The sequence shown here is derived from an EMBL/GenBank/DDBJ whole genome shotgun (WGS) entry which is preliminary data.</text>
</comment>
<dbReference type="EMBL" id="LNVF01000010">
    <property type="protein sequence ID" value="ORJ27848.1"/>
    <property type="molecule type" value="Genomic_DNA"/>
</dbReference>
<dbReference type="RefSeq" id="WP_084911785.1">
    <property type="nucleotide sequence ID" value="NZ_LNVF01000010.1"/>
</dbReference>
<proteinExistence type="predicted"/>
<organism evidence="1 2">
    <name type="scientific">Streptococcus oralis subsp. tigurinus</name>
    <dbReference type="NCBI Taxonomy" id="1077464"/>
    <lineage>
        <taxon>Bacteria</taxon>
        <taxon>Bacillati</taxon>
        <taxon>Bacillota</taxon>
        <taxon>Bacilli</taxon>
        <taxon>Lactobacillales</taxon>
        <taxon>Streptococcaceae</taxon>
        <taxon>Streptococcus</taxon>
    </lineage>
</organism>